<dbReference type="PROSITE" id="PS50097">
    <property type="entry name" value="BTB"/>
    <property type="match status" value="1"/>
</dbReference>
<dbReference type="PANTHER" id="PTHR47843">
    <property type="entry name" value="BTB DOMAIN-CONTAINING PROTEIN-RELATED"/>
    <property type="match status" value="1"/>
</dbReference>
<dbReference type="Proteomes" id="UP001447188">
    <property type="component" value="Unassembled WGS sequence"/>
</dbReference>
<dbReference type="InterPro" id="IPR000210">
    <property type="entry name" value="BTB/POZ_dom"/>
</dbReference>
<reference evidence="2 3" key="1">
    <citation type="submission" date="2024-02" db="EMBL/GenBank/DDBJ databases">
        <title>Discinaceae phylogenomics.</title>
        <authorList>
            <person name="Dirks A.C."/>
            <person name="James T.Y."/>
        </authorList>
    </citation>
    <scope>NUCLEOTIDE SEQUENCE [LARGE SCALE GENOMIC DNA]</scope>
    <source>
        <strain evidence="2 3">ACD0624</strain>
    </source>
</reference>
<dbReference type="EMBL" id="JBBBZM010000316">
    <property type="protein sequence ID" value="KAL0631014.1"/>
    <property type="molecule type" value="Genomic_DNA"/>
</dbReference>
<evidence type="ECO:0000313" key="3">
    <source>
        <dbReference type="Proteomes" id="UP001447188"/>
    </source>
</evidence>
<evidence type="ECO:0000313" key="2">
    <source>
        <dbReference type="EMBL" id="KAL0631014.1"/>
    </source>
</evidence>
<dbReference type="SUPFAM" id="SSF54695">
    <property type="entry name" value="POZ domain"/>
    <property type="match status" value="1"/>
</dbReference>
<feature type="domain" description="BTB" evidence="1">
    <location>
        <begin position="80"/>
        <end position="145"/>
    </location>
</feature>
<protein>
    <recommendedName>
        <fullName evidence="1">BTB domain-containing protein</fullName>
    </recommendedName>
</protein>
<organism evidence="2 3">
    <name type="scientific">Discina gigas</name>
    <dbReference type="NCBI Taxonomy" id="1032678"/>
    <lineage>
        <taxon>Eukaryota</taxon>
        <taxon>Fungi</taxon>
        <taxon>Dikarya</taxon>
        <taxon>Ascomycota</taxon>
        <taxon>Pezizomycotina</taxon>
        <taxon>Pezizomycetes</taxon>
        <taxon>Pezizales</taxon>
        <taxon>Discinaceae</taxon>
        <taxon>Discina</taxon>
    </lineage>
</organism>
<accession>A0ABR3G4Z4</accession>
<dbReference type="InterPro" id="IPR011333">
    <property type="entry name" value="SKP1/BTB/POZ_sf"/>
</dbReference>
<sequence length="269" mass="29953">MDRMEEHQVKLLYGMLAMRRRNHVCGYSASLAMHRIAAREVRYENITERDASPNINSSLPAEVSQSLSNFTIHLMSPITTLYVGPKRVEFHAYEDTLCQLPFFQAALRGRFGEATEQVVTMPEDDPSHVSALIEFLYTGNYTCTYNPAVTPLQGGSPVEDLAQGLFHIAIHVIASKYGCTVLDAMAIRNFQPVVAELDSVGSLRLWQAAYAAGLRLPEQRAVFGGYCGGEGLVAWVKCLFGEYREEMERTMMEHPALACDLLRIAIVDG</sequence>
<proteinExistence type="predicted"/>
<keyword evidence="3" id="KW-1185">Reference proteome</keyword>
<evidence type="ECO:0000259" key="1">
    <source>
        <dbReference type="PROSITE" id="PS50097"/>
    </source>
</evidence>
<name>A0ABR3G4Z4_9PEZI</name>
<gene>
    <name evidence="2" type="ORF">Q9L58_010132</name>
</gene>
<dbReference type="CDD" id="cd18186">
    <property type="entry name" value="BTB_POZ_ZBTB_KLHL-like"/>
    <property type="match status" value="1"/>
</dbReference>
<comment type="caution">
    <text evidence="2">The sequence shown here is derived from an EMBL/GenBank/DDBJ whole genome shotgun (WGS) entry which is preliminary data.</text>
</comment>
<dbReference type="Gene3D" id="3.30.710.10">
    <property type="entry name" value="Potassium Channel Kv1.1, Chain A"/>
    <property type="match status" value="1"/>
</dbReference>